<accession>A0ABQ0PYJ9</accession>
<keyword evidence="2" id="KW-1185">Reference proteome</keyword>
<name>A0ABQ0PYJ9_9PROT</name>
<evidence type="ECO:0000313" key="2">
    <source>
        <dbReference type="Proteomes" id="UP001065047"/>
    </source>
</evidence>
<dbReference type="GeneID" id="29556912"/>
<dbReference type="Proteomes" id="UP001065047">
    <property type="component" value="Unassembled WGS sequence"/>
</dbReference>
<sequence length="172" mass="18719">MNKNSGVRAPVGGTIGVNGHFYKGGRFLPNTQAEPGRWKMGRKWVSSTQEMIEPGLRAWQPTPFSRSIFSLLAVGAYTRIDEEGRLSLYEREDGRPIYCSVTGEPVTVELSVRPGVKGVMGNDVYTLGELMAMYSAGARWIDIRPEAEAITTPPAAIEHDVPSADEPGSPVP</sequence>
<comment type="caution">
    <text evidence="1">The sequence shown here is derived from an EMBL/GenBank/DDBJ whole genome shotgun (WGS) entry which is preliminary data.</text>
</comment>
<dbReference type="EMBL" id="BAPF01000050">
    <property type="protein sequence ID" value="GBQ84791.1"/>
    <property type="molecule type" value="Genomic_DNA"/>
</dbReference>
<dbReference type="RefSeq" id="WP_061505606.1">
    <property type="nucleotide sequence ID" value="NZ_BAPF01000050.1"/>
</dbReference>
<protein>
    <recommendedName>
        <fullName evidence="3">Phage protein</fullName>
    </recommendedName>
</protein>
<proteinExistence type="predicted"/>
<evidence type="ECO:0008006" key="3">
    <source>
        <dbReference type="Google" id="ProtNLM"/>
    </source>
</evidence>
<evidence type="ECO:0000313" key="1">
    <source>
        <dbReference type="EMBL" id="GBQ84791.1"/>
    </source>
</evidence>
<organism evidence="1 2">
    <name type="scientific">Acetobacter malorum DSM 14337</name>
    <dbReference type="NCBI Taxonomy" id="1307910"/>
    <lineage>
        <taxon>Bacteria</taxon>
        <taxon>Pseudomonadati</taxon>
        <taxon>Pseudomonadota</taxon>
        <taxon>Alphaproteobacteria</taxon>
        <taxon>Acetobacterales</taxon>
        <taxon>Acetobacteraceae</taxon>
        <taxon>Acetobacter</taxon>
    </lineage>
</organism>
<gene>
    <name evidence="1" type="ORF">AA14337_2914</name>
</gene>
<reference evidence="1" key="1">
    <citation type="submission" date="2013-04" db="EMBL/GenBank/DDBJ databases">
        <title>The genome sequencing project of 58 acetic acid bacteria.</title>
        <authorList>
            <person name="Okamoto-Kainuma A."/>
            <person name="Ishikawa M."/>
            <person name="Umino S."/>
            <person name="Koizumi Y."/>
            <person name="Shiwa Y."/>
            <person name="Yoshikawa H."/>
            <person name="Matsutani M."/>
            <person name="Matsushita K."/>
        </authorList>
    </citation>
    <scope>NUCLEOTIDE SEQUENCE</scope>
    <source>
        <strain evidence="1">DSM 14337</strain>
    </source>
</reference>